<protein>
    <recommendedName>
        <fullName evidence="6">Mediator of RNA polymerase II transcription subunit 18</fullName>
    </recommendedName>
    <alternativeName>
        <fullName evidence="6">Mediator complex subunit 18</fullName>
    </alternativeName>
</protein>
<keyword evidence="3 6" id="KW-0805">Transcription regulation</keyword>
<comment type="similarity">
    <text evidence="2 6">Belongs to the Mediator complex subunit 18 family.</text>
</comment>
<dbReference type="OrthoDB" id="6237374at2759"/>
<evidence type="ECO:0000256" key="6">
    <source>
        <dbReference type="RuleBase" id="RU364150"/>
    </source>
</evidence>
<comment type="subcellular location">
    <subcellularLocation>
        <location evidence="1 6">Nucleus</location>
    </subcellularLocation>
</comment>
<dbReference type="AlphaFoldDB" id="A0A068WLU6"/>
<dbReference type="Gene3D" id="2.40.320.10">
    <property type="entry name" value="Hypothetical Protein Pfu-838710-001"/>
    <property type="match status" value="1"/>
</dbReference>
<dbReference type="WBParaSite" id="EgrG_000642700">
    <property type="protein sequence ID" value="EgrG_000642700"/>
    <property type="gene ID" value="EgrG_000642700"/>
</dbReference>
<sequence>MGNRFLNYYLAPTPLAELMDGQQYQLTGAAVLRKPSVMSASQHQQQQQQQQQQPVMIQQQQAQVMSLGQETFGFEPLESQVIPSALLEHQTRAPEPFTGSSSQARGATMQEVFIQGVVSVSQVDLLTARLRGLCREHTVFLDHEEAFSVPLVNAQSTNPVASASGTTPFVHLRARRSVLPNARELGLWPVLRYLGAVESGDRICRRSYLEACVNGPLVGFLKCIGFKKDFEFLAEGEVFVRGRAKVLIYAVFEVVYPSSGEMQIPPPSKGRNVAPNSLMVEVSAVGSPADDTLQREVAELMELLHPLVIPGRVDHARLACR</sequence>
<keyword evidence="6" id="KW-0010">Activator</keyword>
<dbReference type="GO" id="GO:0003712">
    <property type="term" value="F:transcription coregulator activity"/>
    <property type="evidence" value="ECO:0007669"/>
    <property type="project" value="InterPro"/>
</dbReference>
<proteinExistence type="inferred from homology"/>
<evidence type="ECO:0000256" key="1">
    <source>
        <dbReference type="ARBA" id="ARBA00004123"/>
    </source>
</evidence>
<accession>A0A068WLU6</accession>
<reference evidence="7" key="2">
    <citation type="submission" date="2014-06" db="EMBL/GenBank/DDBJ databases">
        <authorList>
            <person name="Aslett M."/>
        </authorList>
    </citation>
    <scope>NUCLEOTIDE SEQUENCE</scope>
</reference>
<dbReference type="PANTHER" id="PTHR13321:SF2">
    <property type="entry name" value="MEDIATOR OF RNA POLYMERASE II TRANSCRIPTION SUBUNIT 18"/>
    <property type="match status" value="1"/>
</dbReference>
<evidence type="ECO:0000256" key="5">
    <source>
        <dbReference type="ARBA" id="ARBA00023242"/>
    </source>
</evidence>
<comment type="function">
    <text evidence="6">Component of the Mediator complex, a coactivator involved in the regulated transcription of nearly all RNA polymerase II-dependent genes. Mediator functions as a bridge to convey information from gene-specific regulatory proteins to the basal RNA polymerase II transcription machinery. Mediator is recruited to promoters by direct interactions with regulatory proteins and serves as a scaffold for the assembly of a functional preinitiation complex with RNA polymerase II and the general transcription factors.</text>
</comment>
<evidence type="ECO:0000313" key="9">
    <source>
        <dbReference type="WBParaSite" id="EgrG_000642700"/>
    </source>
</evidence>
<dbReference type="GO" id="GO:0070847">
    <property type="term" value="C:core mediator complex"/>
    <property type="evidence" value="ECO:0007669"/>
    <property type="project" value="TreeGrafter"/>
</dbReference>
<dbReference type="EMBL" id="LK028578">
    <property type="protein sequence ID" value="CDS18631.1"/>
    <property type="molecule type" value="Genomic_DNA"/>
</dbReference>
<name>A0A068WLU6_ECHGR</name>
<dbReference type="Proteomes" id="UP000492820">
    <property type="component" value="Unassembled WGS sequence"/>
</dbReference>
<reference evidence="7 8" key="1">
    <citation type="journal article" date="2013" name="Nature">
        <title>The genomes of four tapeworm species reveal adaptations to parasitism.</title>
        <authorList>
            <person name="Tsai I.J."/>
            <person name="Zarowiecki M."/>
            <person name="Holroyd N."/>
            <person name="Garciarrubio A."/>
            <person name="Sanchez-Flores A."/>
            <person name="Brooks K.L."/>
            <person name="Tracey A."/>
            <person name="Bobes R.J."/>
            <person name="Fragoso G."/>
            <person name="Sciutto E."/>
            <person name="Aslett M."/>
            <person name="Beasley H."/>
            <person name="Bennett H.M."/>
            <person name="Cai J."/>
            <person name="Camicia F."/>
            <person name="Clark R."/>
            <person name="Cucher M."/>
            <person name="De Silva N."/>
            <person name="Day T.A."/>
            <person name="Deplazes P."/>
            <person name="Estrada K."/>
            <person name="Fernandez C."/>
            <person name="Holland P.W."/>
            <person name="Hou J."/>
            <person name="Hu S."/>
            <person name="Huckvale T."/>
            <person name="Hung S.S."/>
            <person name="Kamenetzky L."/>
            <person name="Keane J.A."/>
            <person name="Kiss F."/>
            <person name="Koziol U."/>
            <person name="Lambert O."/>
            <person name="Liu K."/>
            <person name="Luo X."/>
            <person name="Luo Y."/>
            <person name="Macchiaroli N."/>
            <person name="Nichol S."/>
            <person name="Paps J."/>
            <person name="Parkinson J."/>
            <person name="Pouchkina-Stantcheva N."/>
            <person name="Riddiford N."/>
            <person name="Rosenzvit M."/>
            <person name="Salinas G."/>
            <person name="Wasmuth J.D."/>
            <person name="Zamanian M."/>
            <person name="Zheng Y."/>
            <person name="Cai X."/>
            <person name="Soberon X."/>
            <person name="Olson P.D."/>
            <person name="Laclette J.P."/>
            <person name="Brehm K."/>
            <person name="Berriman M."/>
            <person name="Garciarrubio A."/>
            <person name="Bobes R.J."/>
            <person name="Fragoso G."/>
            <person name="Sanchez-Flores A."/>
            <person name="Estrada K."/>
            <person name="Cevallos M.A."/>
            <person name="Morett E."/>
            <person name="Gonzalez V."/>
            <person name="Portillo T."/>
            <person name="Ochoa-Leyva A."/>
            <person name="Jose M.V."/>
            <person name="Sciutto E."/>
            <person name="Landa A."/>
            <person name="Jimenez L."/>
            <person name="Valdes V."/>
            <person name="Carrero J.C."/>
            <person name="Larralde C."/>
            <person name="Morales-Montor J."/>
            <person name="Limon-Lason J."/>
            <person name="Soberon X."/>
            <person name="Laclette J.P."/>
        </authorList>
    </citation>
    <scope>NUCLEOTIDE SEQUENCE [LARGE SCALE GENOMIC DNA]</scope>
</reference>
<dbReference type="PANTHER" id="PTHR13321">
    <property type="entry name" value="MEDIATOR OF RNA POLYMERASE II TRANSCRIPTION, SUBUNIT 18"/>
    <property type="match status" value="1"/>
</dbReference>
<dbReference type="Pfam" id="PF09637">
    <property type="entry name" value="Med18"/>
    <property type="match status" value="1"/>
</dbReference>
<dbReference type="InterPro" id="IPR019095">
    <property type="entry name" value="Mediator_Med18"/>
</dbReference>
<comment type="subunit">
    <text evidence="6">Component of the Mediator complex.</text>
</comment>
<organism evidence="7">
    <name type="scientific">Echinococcus granulosus</name>
    <name type="common">Hydatid tapeworm</name>
    <dbReference type="NCBI Taxonomy" id="6210"/>
    <lineage>
        <taxon>Eukaryota</taxon>
        <taxon>Metazoa</taxon>
        <taxon>Spiralia</taxon>
        <taxon>Lophotrochozoa</taxon>
        <taxon>Platyhelminthes</taxon>
        <taxon>Cestoda</taxon>
        <taxon>Eucestoda</taxon>
        <taxon>Cyclophyllidea</taxon>
        <taxon>Taeniidae</taxon>
        <taxon>Echinococcus</taxon>
        <taxon>Echinococcus granulosus group</taxon>
    </lineage>
</organism>
<dbReference type="GO" id="GO:0006357">
    <property type="term" value="P:regulation of transcription by RNA polymerase II"/>
    <property type="evidence" value="ECO:0007669"/>
    <property type="project" value="InterPro"/>
</dbReference>
<dbReference type="GO" id="GO:0016592">
    <property type="term" value="C:mediator complex"/>
    <property type="evidence" value="ECO:0007669"/>
    <property type="project" value="InterPro"/>
</dbReference>
<keyword evidence="5 6" id="KW-0539">Nucleus</keyword>
<evidence type="ECO:0000256" key="4">
    <source>
        <dbReference type="ARBA" id="ARBA00023163"/>
    </source>
</evidence>
<evidence type="ECO:0000313" key="8">
    <source>
        <dbReference type="Proteomes" id="UP000492820"/>
    </source>
</evidence>
<keyword evidence="4 6" id="KW-0804">Transcription</keyword>
<evidence type="ECO:0000313" key="7">
    <source>
        <dbReference type="EMBL" id="CDS18631.1"/>
    </source>
</evidence>
<dbReference type="GO" id="GO:0006369">
    <property type="term" value="P:termination of RNA polymerase II transcription"/>
    <property type="evidence" value="ECO:0007669"/>
    <property type="project" value="TreeGrafter"/>
</dbReference>
<reference evidence="9" key="3">
    <citation type="submission" date="2020-10" db="UniProtKB">
        <authorList>
            <consortium name="WormBaseParasite"/>
        </authorList>
    </citation>
    <scope>IDENTIFICATION</scope>
</reference>
<evidence type="ECO:0000256" key="2">
    <source>
        <dbReference type="ARBA" id="ARBA00009814"/>
    </source>
</evidence>
<gene>
    <name evidence="9" type="primary">EGR_01977</name>
    <name evidence="6" type="synonym">MED18</name>
    <name evidence="7" type="ORF">EgrG_000642700</name>
</gene>
<evidence type="ECO:0000256" key="3">
    <source>
        <dbReference type="ARBA" id="ARBA00023015"/>
    </source>
</evidence>